<evidence type="ECO:0000256" key="1">
    <source>
        <dbReference type="SAM" id="MobiDB-lite"/>
    </source>
</evidence>
<feature type="domain" description="Cation efflux protein cytoplasmic" evidence="3">
    <location>
        <begin position="56"/>
        <end position="121"/>
    </location>
</feature>
<sequence length="140" mass="15651">MKKRHLMVPLSLSLLLLGACSGDAEEDKKAEQEQTEPADKETPGVVDKSDTTTSDDELKEELSKEEGVSQVSLIITEDAGGYVLLDFEVSEDMKKEQAKELAKKFFNRIEKEYPDHSIDIQARKSGETFAQETKEAKAEK</sequence>
<feature type="signal peptide" evidence="2">
    <location>
        <begin position="1"/>
        <end position="24"/>
    </location>
</feature>
<evidence type="ECO:0000259" key="3">
    <source>
        <dbReference type="Pfam" id="PF16916"/>
    </source>
</evidence>
<evidence type="ECO:0000256" key="2">
    <source>
        <dbReference type="SAM" id="SignalP"/>
    </source>
</evidence>
<feature type="chain" id="PRO_5010517429" description="Cation efflux protein cytoplasmic domain-containing protein" evidence="2">
    <location>
        <begin position="25"/>
        <end position="140"/>
    </location>
</feature>
<feature type="region of interest" description="Disordered" evidence="1">
    <location>
        <begin position="23"/>
        <end position="69"/>
    </location>
</feature>
<evidence type="ECO:0000313" key="4">
    <source>
        <dbReference type="EMBL" id="SKA95308.1"/>
    </source>
</evidence>
<dbReference type="Proteomes" id="UP000190042">
    <property type="component" value="Unassembled WGS sequence"/>
</dbReference>
<keyword evidence="5" id="KW-1185">Reference proteome</keyword>
<reference evidence="5" key="1">
    <citation type="submission" date="2017-02" db="EMBL/GenBank/DDBJ databases">
        <authorList>
            <person name="Varghese N."/>
            <person name="Submissions S."/>
        </authorList>
    </citation>
    <scope>NUCLEOTIDE SEQUENCE [LARGE SCALE GENOMIC DNA]</scope>
    <source>
        <strain evidence="5">DSM 23966</strain>
    </source>
</reference>
<dbReference type="EMBL" id="FUYJ01000002">
    <property type="protein sequence ID" value="SKA95308.1"/>
    <property type="molecule type" value="Genomic_DNA"/>
</dbReference>
<accession>A0A1T4Y1F4</accession>
<dbReference type="Pfam" id="PF16916">
    <property type="entry name" value="ZT_dimer"/>
    <property type="match status" value="1"/>
</dbReference>
<protein>
    <recommendedName>
        <fullName evidence="3">Cation efflux protein cytoplasmic domain-containing protein</fullName>
    </recommendedName>
</protein>
<evidence type="ECO:0000313" key="5">
    <source>
        <dbReference type="Proteomes" id="UP000190042"/>
    </source>
</evidence>
<feature type="compositionally biased region" description="Basic and acidic residues" evidence="1">
    <location>
        <begin position="26"/>
        <end position="50"/>
    </location>
</feature>
<keyword evidence="2" id="KW-0732">Signal</keyword>
<dbReference type="PROSITE" id="PS51257">
    <property type="entry name" value="PROKAR_LIPOPROTEIN"/>
    <property type="match status" value="1"/>
</dbReference>
<dbReference type="AlphaFoldDB" id="A0A1T4Y1F4"/>
<name>A0A1T4Y1F4_9BACL</name>
<proteinExistence type="predicted"/>
<organism evidence="4 5">
    <name type="scientific">Sporosarcina newyorkensis</name>
    <dbReference type="NCBI Taxonomy" id="759851"/>
    <lineage>
        <taxon>Bacteria</taxon>
        <taxon>Bacillati</taxon>
        <taxon>Bacillota</taxon>
        <taxon>Bacilli</taxon>
        <taxon>Bacillales</taxon>
        <taxon>Caryophanaceae</taxon>
        <taxon>Sporosarcina</taxon>
    </lineage>
</organism>
<dbReference type="RefSeq" id="WP_078817208.1">
    <property type="nucleotide sequence ID" value="NZ_FUYJ01000002.1"/>
</dbReference>
<gene>
    <name evidence="4" type="ORF">SAMN04244570_1602</name>
</gene>
<dbReference type="InterPro" id="IPR027470">
    <property type="entry name" value="Cation_efflux_CTD"/>
</dbReference>